<dbReference type="InterPro" id="IPR035516">
    <property type="entry name" value="Gyrase/topoIV_suA_C"/>
</dbReference>
<organism evidence="1">
    <name type="scientific">bioreactor metagenome</name>
    <dbReference type="NCBI Taxonomy" id="1076179"/>
    <lineage>
        <taxon>unclassified sequences</taxon>
        <taxon>metagenomes</taxon>
        <taxon>ecological metagenomes</taxon>
    </lineage>
</organism>
<evidence type="ECO:0000313" key="1">
    <source>
        <dbReference type="EMBL" id="MPM97203.1"/>
    </source>
</evidence>
<dbReference type="AlphaFoldDB" id="A0A645E8S5"/>
<dbReference type="GO" id="GO:0005524">
    <property type="term" value="F:ATP binding"/>
    <property type="evidence" value="ECO:0007669"/>
    <property type="project" value="InterPro"/>
</dbReference>
<gene>
    <name evidence="1" type="primary">gyrA_62</name>
    <name evidence="1" type="ORF">SDC9_144376</name>
</gene>
<dbReference type="SUPFAM" id="SSF101904">
    <property type="entry name" value="GyrA/ParC C-terminal domain-like"/>
    <property type="match status" value="1"/>
</dbReference>
<reference evidence="1" key="1">
    <citation type="submission" date="2019-08" db="EMBL/GenBank/DDBJ databases">
        <authorList>
            <person name="Kucharzyk K."/>
            <person name="Murdoch R.W."/>
            <person name="Higgins S."/>
            <person name="Loffler F."/>
        </authorList>
    </citation>
    <scope>NUCLEOTIDE SEQUENCE</scope>
</reference>
<dbReference type="Gene3D" id="2.120.10.90">
    <property type="entry name" value="DNA gyrase/topoisomerase IV, subunit A, C-terminal"/>
    <property type="match status" value="1"/>
</dbReference>
<dbReference type="GO" id="GO:0003918">
    <property type="term" value="F:DNA topoisomerase type II (double strand cut, ATP-hydrolyzing) activity"/>
    <property type="evidence" value="ECO:0007669"/>
    <property type="project" value="TreeGrafter"/>
</dbReference>
<dbReference type="GO" id="GO:0009330">
    <property type="term" value="C:DNA topoisomerase type II (double strand cut, ATP-hydrolyzing) complex"/>
    <property type="evidence" value="ECO:0007669"/>
    <property type="project" value="TreeGrafter"/>
</dbReference>
<accession>A0A645E8S5</accession>
<name>A0A645E8S5_9ZZZZ</name>
<dbReference type="GO" id="GO:0003677">
    <property type="term" value="F:DNA binding"/>
    <property type="evidence" value="ECO:0007669"/>
    <property type="project" value="InterPro"/>
</dbReference>
<dbReference type="InterPro" id="IPR006691">
    <property type="entry name" value="GyrA/parC_rep"/>
</dbReference>
<sequence>MCTQNGTVKKTTISSFENVRSTGIIAIGLKDDDKLISARITDGTCDIIIGTHNGIACRFRESNVRAMGRTAAGVRGILLQGDDRVISMMVIKRHDSQVLIVSERGYGKRTKFEDFRLTNRGAKGVISMNVTQKTGKVVRLVTAFDTQDLIVITTNGILIRQPISAIRTIGRNTQGVKLIRLDEGDSIADITTIAHEEQDDDSNIENIQPAEGELL</sequence>
<dbReference type="Pfam" id="PF03989">
    <property type="entry name" value="DNA_gyraseA_C"/>
    <property type="match status" value="4"/>
</dbReference>
<proteinExistence type="predicted"/>
<dbReference type="GO" id="GO:0006265">
    <property type="term" value="P:DNA topological change"/>
    <property type="evidence" value="ECO:0007669"/>
    <property type="project" value="InterPro"/>
</dbReference>
<dbReference type="GO" id="GO:0005737">
    <property type="term" value="C:cytoplasm"/>
    <property type="evidence" value="ECO:0007669"/>
    <property type="project" value="TreeGrafter"/>
</dbReference>
<dbReference type="PANTHER" id="PTHR43493:SF5">
    <property type="entry name" value="DNA GYRASE SUBUNIT A, CHLOROPLASTIC_MITOCHONDRIAL"/>
    <property type="match status" value="1"/>
</dbReference>
<protein>
    <submittedName>
        <fullName evidence="1">DNA gyrase subunit A</fullName>
    </submittedName>
</protein>
<dbReference type="PANTHER" id="PTHR43493">
    <property type="entry name" value="DNA GYRASE/TOPOISOMERASE SUBUNIT A"/>
    <property type="match status" value="1"/>
</dbReference>
<comment type="caution">
    <text evidence="1">The sequence shown here is derived from an EMBL/GenBank/DDBJ whole genome shotgun (WGS) entry which is preliminary data.</text>
</comment>
<dbReference type="EMBL" id="VSSQ01043510">
    <property type="protein sequence ID" value="MPM97203.1"/>
    <property type="molecule type" value="Genomic_DNA"/>
</dbReference>
<keyword evidence="1" id="KW-0413">Isomerase</keyword>
<dbReference type="InterPro" id="IPR050220">
    <property type="entry name" value="Type_II_DNA_Topoisomerases"/>
</dbReference>